<dbReference type="AlphaFoldDB" id="A0A081KDR5"/>
<sequence length="75" mass="8858">MFKKWCNRKISNAEYLKLGESCLKSMESVYKDMYRTNSKPAENMNISRADEIRNFIEDTEKRMANPFIGKDPQSE</sequence>
<evidence type="ECO:0000313" key="2">
    <source>
        <dbReference type="Proteomes" id="UP000027997"/>
    </source>
</evidence>
<dbReference type="Proteomes" id="UP000027997">
    <property type="component" value="Unassembled WGS sequence"/>
</dbReference>
<comment type="caution">
    <text evidence="1">The sequence shown here is derived from an EMBL/GenBank/DDBJ whole genome shotgun (WGS) entry which is preliminary data.</text>
</comment>
<gene>
    <name evidence="1" type="ORF">GV64_17555</name>
</gene>
<organism evidence="1 2">
    <name type="scientific">Endozoicomonas elysicola</name>
    <dbReference type="NCBI Taxonomy" id="305900"/>
    <lineage>
        <taxon>Bacteria</taxon>
        <taxon>Pseudomonadati</taxon>
        <taxon>Pseudomonadota</taxon>
        <taxon>Gammaproteobacteria</taxon>
        <taxon>Oceanospirillales</taxon>
        <taxon>Endozoicomonadaceae</taxon>
        <taxon>Endozoicomonas</taxon>
    </lineage>
</organism>
<proteinExistence type="predicted"/>
<accession>A0A081KDR5</accession>
<protein>
    <submittedName>
        <fullName evidence="1">Uncharacterized protein</fullName>
    </submittedName>
</protein>
<reference evidence="1 2" key="1">
    <citation type="submission" date="2014-06" db="EMBL/GenBank/DDBJ databases">
        <title>Whole Genome Sequences of Three Symbiotic Endozoicomonas Bacteria.</title>
        <authorList>
            <person name="Neave M.J."/>
            <person name="Apprill A."/>
            <person name="Voolstra C.R."/>
        </authorList>
    </citation>
    <scope>NUCLEOTIDE SEQUENCE [LARGE SCALE GENOMIC DNA]</scope>
    <source>
        <strain evidence="1 2">DSM 22380</strain>
    </source>
</reference>
<dbReference type="EMBL" id="JOJP01000001">
    <property type="protein sequence ID" value="KEI72291.1"/>
    <property type="molecule type" value="Genomic_DNA"/>
</dbReference>
<evidence type="ECO:0000313" key="1">
    <source>
        <dbReference type="EMBL" id="KEI72291.1"/>
    </source>
</evidence>
<name>A0A081KDR5_9GAMM</name>
<keyword evidence="2" id="KW-1185">Reference proteome</keyword>